<keyword evidence="1" id="KW-0112">Calmodulin-binding</keyword>
<keyword evidence="3" id="KW-1185">Reference proteome</keyword>
<dbReference type="Proteomes" id="UP001162162">
    <property type="component" value="Unassembled WGS sequence"/>
</dbReference>
<comment type="function">
    <text evidence="1">Phosphorylase b kinase catalyzes the phosphorylation of serine in certain substrates, including troponin I.</text>
</comment>
<protein>
    <recommendedName>
        <fullName evidence="1">Phosphorylase b kinase regulatory subunit</fullName>
    </recommendedName>
</protein>
<dbReference type="PANTHER" id="PTHR10749:SF8">
    <property type="entry name" value="PHOSPHORYLASE B KINASE REGULATORY SUBUNIT BETA"/>
    <property type="match status" value="1"/>
</dbReference>
<keyword evidence="1" id="KW-1003">Cell membrane</keyword>
<reference evidence="2" key="1">
    <citation type="journal article" date="2023" name="Insect Mol. Biol.">
        <title>Genome sequencing provides insights into the evolution of gene families encoding plant cell wall-degrading enzymes in longhorned beetles.</title>
        <authorList>
            <person name="Shin N.R."/>
            <person name="Okamura Y."/>
            <person name="Kirsch R."/>
            <person name="Pauchet Y."/>
        </authorList>
    </citation>
    <scope>NUCLEOTIDE SEQUENCE</scope>
    <source>
        <strain evidence="2">AMC_N1</strain>
    </source>
</reference>
<evidence type="ECO:0000256" key="1">
    <source>
        <dbReference type="RuleBase" id="RU364123"/>
    </source>
</evidence>
<comment type="caution">
    <text evidence="2">The sequence shown here is derived from an EMBL/GenBank/DDBJ whole genome shotgun (WGS) entry which is preliminary data.</text>
</comment>
<dbReference type="GO" id="GO:0005977">
    <property type="term" value="P:glycogen metabolic process"/>
    <property type="evidence" value="ECO:0007669"/>
    <property type="project" value="UniProtKB-KW"/>
</dbReference>
<evidence type="ECO:0000313" key="2">
    <source>
        <dbReference type="EMBL" id="KAJ8947471.1"/>
    </source>
</evidence>
<comment type="subcellular location">
    <subcellularLocation>
        <location evidence="1">Cell membrane</location>
        <topology evidence="1">Lipid-anchor</topology>
        <orientation evidence="1">Cytoplasmic side</orientation>
    </subcellularLocation>
</comment>
<keyword evidence="1" id="KW-0321">Glycogen metabolism</keyword>
<organism evidence="2 3">
    <name type="scientific">Aromia moschata</name>
    <dbReference type="NCBI Taxonomy" id="1265417"/>
    <lineage>
        <taxon>Eukaryota</taxon>
        <taxon>Metazoa</taxon>
        <taxon>Ecdysozoa</taxon>
        <taxon>Arthropoda</taxon>
        <taxon>Hexapoda</taxon>
        <taxon>Insecta</taxon>
        <taxon>Pterygota</taxon>
        <taxon>Neoptera</taxon>
        <taxon>Endopterygota</taxon>
        <taxon>Coleoptera</taxon>
        <taxon>Polyphaga</taxon>
        <taxon>Cucujiformia</taxon>
        <taxon>Chrysomeloidea</taxon>
        <taxon>Cerambycidae</taxon>
        <taxon>Cerambycinae</taxon>
        <taxon>Callichromatini</taxon>
        <taxon>Aromia</taxon>
    </lineage>
</organism>
<sequence length="303" mass="34768">MPRTRQFFLGTATDLVVQIVLIAESMRLQAMMATYGIQTQTPHEVEPVQIWSSTQLVKVYENLGVNHKLKLKGRPVRPVGSLGTSKVYRVAGATVLCYPLIFEVSDFYLYRDMALLIDDIKTELQFVGRYWRLSGRPTVCLLIREEHMRDPQFKKMLDLLAMLKKGYCDSVKVRIGRLQNLISSSCVEHLDFMDTVDSTSDDLSACQFKQLEHDYIGYQSLTDIPRVLNYQDELKEFTVSTPRKKYIKHSYYEYFTSHYKQTAMKFPSIVQAANNGMRHSRCRSLKNSTPPLTVSTTAGTMST</sequence>
<keyword evidence="1" id="KW-0449">Lipoprotein</keyword>
<name>A0AAV8Y8G2_9CUCU</name>
<dbReference type="GO" id="GO:0005964">
    <property type="term" value="C:phosphorylase kinase complex"/>
    <property type="evidence" value="ECO:0007669"/>
    <property type="project" value="TreeGrafter"/>
</dbReference>
<dbReference type="GO" id="GO:0005886">
    <property type="term" value="C:plasma membrane"/>
    <property type="evidence" value="ECO:0007669"/>
    <property type="project" value="UniProtKB-SubCell"/>
</dbReference>
<comment type="similarity">
    <text evidence="1">Belongs to the phosphorylase b kinase regulatory chain family.</text>
</comment>
<proteinExistence type="inferred from homology"/>
<keyword evidence="1" id="KW-0119">Carbohydrate metabolism</keyword>
<gene>
    <name evidence="2" type="ORF">NQ318_009774</name>
</gene>
<dbReference type="EMBL" id="JAPWTK010000160">
    <property type="protein sequence ID" value="KAJ8947471.1"/>
    <property type="molecule type" value="Genomic_DNA"/>
</dbReference>
<comment type="pathway">
    <text evidence="1">Glycan biosynthesis; glycogen metabolism.</text>
</comment>
<dbReference type="AlphaFoldDB" id="A0AAV8Y8G2"/>
<dbReference type="GO" id="GO:0005516">
    <property type="term" value="F:calmodulin binding"/>
    <property type="evidence" value="ECO:0007669"/>
    <property type="project" value="UniProtKB-KW"/>
</dbReference>
<dbReference type="PANTHER" id="PTHR10749">
    <property type="entry name" value="PHOSPHORYLASE B KINASE REGULATORY SUBUNIT"/>
    <property type="match status" value="1"/>
</dbReference>
<dbReference type="InterPro" id="IPR008734">
    <property type="entry name" value="PHK_A/B_su"/>
</dbReference>
<accession>A0AAV8Y8G2</accession>
<keyword evidence="1" id="KW-0472">Membrane</keyword>
<evidence type="ECO:0000313" key="3">
    <source>
        <dbReference type="Proteomes" id="UP001162162"/>
    </source>
</evidence>
<keyword evidence="1" id="KW-0636">Prenylation</keyword>